<accession>A0A4V0P1R1</accession>
<dbReference type="PANTHER" id="PTHR30508">
    <property type="entry name" value="FES CLUSTER ASSEMBLY PROTEIN SUF"/>
    <property type="match status" value="1"/>
</dbReference>
<evidence type="ECO:0000313" key="4">
    <source>
        <dbReference type="Proteomes" id="UP000509448"/>
    </source>
</evidence>
<dbReference type="PANTHER" id="PTHR30508:SF1">
    <property type="entry name" value="UPF0051 PROTEIN ABCI8, CHLOROPLASTIC-RELATED"/>
    <property type="match status" value="1"/>
</dbReference>
<evidence type="ECO:0000313" key="3">
    <source>
        <dbReference type="EMBL" id="BBE42600.1"/>
    </source>
</evidence>
<proteinExistence type="inferred from homology"/>
<dbReference type="SUPFAM" id="SSF101960">
    <property type="entry name" value="Stabilizer of iron transporter SufD"/>
    <property type="match status" value="1"/>
</dbReference>
<dbReference type="AlphaFoldDB" id="A0A4V0P1R1"/>
<feature type="domain" description="SUF system FeS cluster assembly SufBD core" evidence="2">
    <location>
        <begin position="90"/>
        <end position="313"/>
    </location>
</feature>
<keyword evidence="4" id="KW-1185">Reference proteome</keyword>
<dbReference type="Pfam" id="PF01458">
    <property type="entry name" value="SUFBD_core"/>
    <property type="match status" value="1"/>
</dbReference>
<dbReference type="InterPro" id="IPR000825">
    <property type="entry name" value="SUF_FeS_clus_asmbl_SufBD_core"/>
</dbReference>
<comment type="similarity">
    <text evidence="1">Belongs to the iron-sulfur cluster assembly SufBD family.</text>
</comment>
<evidence type="ECO:0000259" key="2">
    <source>
        <dbReference type="Pfam" id="PF01458"/>
    </source>
</evidence>
<dbReference type="Proteomes" id="UP000509448">
    <property type="component" value="Chromosome"/>
</dbReference>
<gene>
    <name evidence="3" type="ORF">NAS2_1211</name>
</gene>
<name>A0A4V0P1R1_9ARCH</name>
<organism evidence="3 4">
    <name type="scientific">Conexivisphaera calida</name>
    <dbReference type="NCBI Taxonomy" id="1874277"/>
    <lineage>
        <taxon>Archaea</taxon>
        <taxon>Nitrososphaerota</taxon>
        <taxon>Conexivisphaeria</taxon>
        <taxon>Conexivisphaerales</taxon>
        <taxon>Conexivisphaeraceae</taxon>
        <taxon>Conexivisphaera</taxon>
    </lineage>
</organism>
<dbReference type="GO" id="GO:0016226">
    <property type="term" value="P:iron-sulfur cluster assembly"/>
    <property type="evidence" value="ECO:0007669"/>
    <property type="project" value="InterPro"/>
</dbReference>
<dbReference type="EMBL" id="AP018732">
    <property type="protein sequence ID" value="BBE42600.1"/>
    <property type="molecule type" value="Genomic_DNA"/>
</dbReference>
<dbReference type="KEGG" id="ccai:NAS2_1211"/>
<dbReference type="InterPro" id="IPR037284">
    <property type="entry name" value="SUF_FeS_clus_asmbl_SufBD_sf"/>
</dbReference>
<evidence type="ECO:0000256" key="1">
    <source>
        <dbReference type="ARBA" id="ARBA00043967"/>
    </source>
</evidence>
<sequence length="351" mass="36514">MSDSPTLKHYTDWGAYEPFLAHMSRCAEDGFSYELGGDVGDGGTQMGALLPPDESKIVAAHYAALGGSRSLLVSGRATISLVPRDAGCGHAASRHSTITVAPGASLDLKVMVGAGSGQLDLSFVELVLGAGSAANVLVYLRPSADAPSASGLRAALGDGSRLNYLLMGSGSSMHHQDDRVVLGKSSRLRAGAFLASSNGMRIDRFLGIDHLGDDSSSSATSMGVALEGGYTVVRGIVRITESAVRSRTEFTAGVALMGEGSRGYAVPMLEVHTGEVLEAKHHSFEAKPNADQLFYLRSRGLSESEAKSLIISGMATAQLDAVEGKLSEEASSLLSDLMSRVGLEASLVPRI</sequence>
<protein>
    <submittedName>
        <fullName evidence="3">Iron-sulfur cluster assembly protein SufB</fullName>
    </submittedName>
</protein>
<dbReference type="InterPro" id="IPR055346">
    <property type="entry name" value="Fe-S_cluster_assembly_SufBD"/>
</dbReference>
<reference evidence="3 4" key="1">
    <citation type="journal article" date="2019" name="ISME J.">
        <title>Isolation and characterization of a thermophilic sulfur- and iron-reducing thaumarchaeote from a terrestrial acidic hot spring.</title>
        <authorList>
            <person name="Kato S."/>
            <person name="Itoh T."/>
            <person name="Yuki M."/>
            <person name="Nagamori M."/>
            <person name="Ohnishi M."/>
            <person name="Uematsu K."/>
            <person name="Suzuki K."/>
            <person name="Takashina T."/>
            <person name="Ohkuma M."/>
        </authorList>
    </citation>
    <scope>NUCLEOTIDE SEQUENCE [LARGE SCALE GENOMIC DNA]</scope>
    <source>
        <strain evidence="3 4">NAS-02</strain>
    </source>
</reference>